<protein>
    <recommendedName>
        <fullName evidence="11">Phosphoribosyl-AMP cyclohydrolase</fullName>
        <shortName evidence="11">PRA-CH</shortName>
        <ecNumber evidence="11">3.5.4.19</ecNumber>
    </recommendedName>
</protein>
<dbReference type="NCBIfam" id="NF000768">
    <property type="entry name" value="PRK00051.1"/>
    <property type="match status" value="1"/>
</dbReference>
<dbReference type="Gene3D" id="3.10.20.810">
    <property type="entry name" value="Phosphoribosyl-AMP cyclohydrolase"/>
    <property type="match status" value="1"/>
</dbReference>
<dbReference type="GO" id="GO:0005737">
    <property type="term" value="C:cytoplasm"/>
    <property type="evidence" value="ECO:0007669"/>
    <property type="project" value="UniProtKB-SubCell"/>
</dbReference>
<evidence type="ECO:0000256" key="2">
    <source>
        <dbReference type="ARBA" id="ARBA00001460"/>
    </source>
</evidence>
<comment type="similarity">
    <text evidence="5">In the C-terminal section; belongs to the PRA-PH family.</text>
</comment>
<evidence type="ECO:0000256" key="1">
    <source>
        <dbReference type="ARBA" id="ARBA00000024"/>
    </source>
</evidence>
<evidence type="ECO:0000256" key="7">
    <source>
        <dbReference type="ARBA" id="ARBA00022490"/>
    </source>
</evidence>
<dbReference type="PANTHER" id="PTHR42945:SF1">
    <property type="entry name" value="HISTIDINE BIOSYNTHESIS BIFUNCTIONAL PROTEIN HIS7"/>
    <property type="match status" value="1"/>
</dbReference>
<dbReference type="GO" id="GO:0008270">
    <property type="term" value="F:zinc ion binding"/>
    <property type="evidence" value="ECO:0007669"/>
    <property type="project" value="UniProtKB-UniRule"/>
</dbReference>
<dbReference type="PANTHER" id="PTHR42945">
    <property type="entry name" value="HISTIDINE BIOSYNTHESIS BIFUNCTIONAL PROTEIN"/>
    <property type="match status" value="1"/>
</dbReference>
<evidence type="ECO:0000256" key="4">
    <source>
        <dbReference type="ARBA" id="ARBA00005204"/>
    </source>
</evidence>
<comment type="cofactor">
    <cofactor evidence="11">
        <name>Mg(2+)</name>
        <dbReference type="ChEBI" id="CHEBI:18420"/>
    </cofactor>
    <text evidence="11">Binds 1 Mg(2+) ion per subunit.</text>
</comment>
<keyword evidence="11" id="KW-0862">Zinc</keyword>
<dbReference type="GO" id="GO:0004635">
    <property type="term" value="F:phosphoribosyl-AMP cyclohydrolase activity"/>
    <property type="evidence" value="ECO:0007669"/>
    <property type="project" value="UniProtKB-UniRule"/>
</dbReference>
<comment type="similarity">
    <text evidence="11">Belongs to the PRA-CH family.</text>
</comment>
<evidence type="ECO:0000256" key="8">
    <source>
        <dbReference type="ARBA" id="ARBA00022605"/>
    </source>
</evidence>
<name>A0A1G9YQD1_9GAMM</name>
<dbReference type="InterPro" id="IPR038019">
    <property type="entry name" value="PRib_AMP_CycHydrolase_sf"/>
</dbReference>
<feature type="binding site" evidence="11">
    <location>
        <position position="107"/>
    </location>
    <ligand>
        <name>Mg(2+)</name>
        <dbReference type="ChEBI" id="CHEBI:18420"/>
    </ligand>
</feature>
<comment type="function">
    <text evidence="11">Catalyzes the hydrolysis of the adenine ring of phosphoribosyl-AMP.</text>
</comment>
<feature type="binding site" evidence="11">
    <location>
        <position position="105"/>
    </location>
    <ligand>
        <name>Mg(2+)</name>
        <dbReference type="ChEBI" id="CHEBI:18420"/>
    </ligand>
</feature>
<feature type="binding site" evidence="11">
    <location>
        <position position="127"/>
    </location>
    <ligand>
        <name>Zn(2+)</name>
        <dbReference type="ChEBI" id="CHEBI:29105"/>
        <note>ligand shared between dimeric partners</note>
    </ligand>
</feature>
<comment type="catalytic activity">
    <reaction evidence="1 11">
        <text>1-(5-phospho-beta-D-ribosyl)-5'-AMP + H2O = 1-(5-phospho-beta-D-ribosyl)-5-[(5-phospho-beta-D-ribosylamino)methylideneamino]imidazole-4-carboxamide</text>
        <dbReference type="Rhea" id="RHEA:20049"/>
        <dbReference type="ChEBI" id="CHEBI:15377"/>
        <dbReference type="ChEBI" id="CHEBI:58435"/>
        <dbReference type="ChEBI" id="CHEBI:59457"/>
        <dbReference type="EC" id="3.5.4.19"/>
    </reaction>
</comment>
<comment type="pathway">
    <text evidence="4">Amino-acid biosynthesis; L-histidine biosynthesis; L-histidine from 5-phospho-alpha-D-ribose 1-diphosphate: step 2/9.</text>
</comment>
<evidence type="ECO:0000256" key="9">
    <source>
        <dbReference type="ARBA" id="ARBA00022801"/>
    </source>
</evidence>
<evidence type="ECO:0000256" key="5">
    <source>
        <dbReference type="ARBA" id="ARBA00007731"/>
    </source>
</evidence>
<keyword evidence="8 11" id="KW-0028">Amino-acid biosynthesis</keyword>
<dbReference type="GO" id="GO:0000105">
    <property type="term" value="P:L-histidine biosynthetic process"/>
    <property type="evidence" value="ECO:0007669"/>
    <property type="project" value="UniProtKB-UniRule"/>
</dbReference>
<keyword evidence="7 11" id="KW-0963">Cytoplasm</keyword>
<evidence type="ECO:0000256" key="6">
    <source>
        <dbReference type="ARBA" id="ARBA00008299"/>
    </source>
</evidence>
<reference evidence="14" key="1">
    <citation type="submission" date="2016-10" db="EMBL/GenBank/DDBJ databases">
        <authorList>
            <person name="Varghese N."/>
            <person name="Submissions S."/>
        </authorList>
    </citation>
    <scope>NUCLEOTIDE SEQUENCE [LARGE SCALE GENOMIC DNA]</scope>
    <source>
        <strain evidence="14">CGMCC 1.6494</strain>
    </source>
</reference>
<evidence type="ECO:0000256" key="10">
    <source>
        <dbReference type="ARBA" id="ARBA00023102"/>
    </source>
</evidence>
<organism evidence="13 14">
    <name type="scientific">Vreelandella arcis</name>
    <dbReference type="NCBI Taxonomy" id="416873"/>
    <lineage>
        <taxon>Bacteria</taxon>
        <taxon>Pseudomonadati</taxon>
        <taxon>Pseudomonadota</taxon>
        <taxon>Gammaproteobacteria</taxon>
        <taxon>Oceanospirillales</taxon>
        <taxon>Halomonadaceae</taxon>
        <taxon>Vreelandella</taxon>
    </lineage>
</organism>
<feature type="domain" description="Phosphoribosyl-AMP cyclohydrolase" evidence="12">
    <location>
        <begin position="56"/>
        <end position="129"/>
    </location>
</feature>
<dbReference type="SUPFAM" id="SSF141734">
    <property type="entry name" value="HisI-like"/>
    <property type="match status" value="1"/>
</dbReference>
<dbReference type="EMBL" id="FNII01000002">
    <property type="protein sequence ID" value="SDN10785.1"/>
    <property type="molecule type" value="Genomic_DNA"/>
</dbReference>
<keyword evidence="9 11" id="KW-0378">Hydrolase</keyword>
<dbReference type="OrthoDB" id="9795769at2"/>
<dbReference type="InterPro" id="IPR002496">
    <property type="entry name" value="PRib_AMP_CycHydrolase_dom"/>
</dbReference>
<comment type="cofactor">
    <cofactor evidence="11">
        <name>Zn(2+)</name>
        <dbReference type="ChEBI" id="CHEBI:29105"/>
    </cofactor>
    <text evidence="11">Binds 1 zinc ion per subunit.</text>
</comment>
<accession>A0A1G9YQD1</accession>
<keyword evidence="11" id="KW-0479">Metal-binding</keyword>
<dbReference type="Pfam" id="PF01502">
    <property type="entry name" value="PRA-CH"/>
    <property type="match status" value="1"/>
</dbReference>
<gene>
    <name evidence="11" type="primary">hisI</name>
    <name evidence="13" type="ORF">SAMN04487951_102261</name>
</gene>
<comment type="pathway">
    <text evidence="3 11">Amino-acid biosynthesis; L-histidine biosynthesis; L-histidine from 5-phospho-alpha-D-ribose 1-diphosphate: step 3/9.</text>
</comment>
<feature type="binding site" evidence="11">
    <location>
        <position position="120"/>
    </location>
    <ligand>
        <name>Zn(2+)</name>
        <dbReference type="ChEBI" id="CHEBI:29105"/>
        <note>ligand shared between dimeric partners</note>
    </ligand>
</feature>
<dbReference type="UniPathway" id="UPA00031">
    <property type="reaction ID" value="UER00008"/>
</dbReference>
<dbReference type="STRING" id="416873.SAMN04487951_102261"/>
<dbReference type="GO" id="GO:0000287">
    <property type="term" value="F:magnesium ion binding"/>
    <property type="evidence" value="ECO:0007669"/>
    <property type="project" value="UniProtKB-UniRule"/>
</dbReference>
<dbReference type="Proteomes" id="UP000199677">
    <property type="component" value="Unassembled WGS sequence"/>
</dbReference>
<proteinExistence type="inferred from homology"/>
<feature type="binding site" evidence="11">
    <location>
        <position position="103"/>
    </location>
    <ligand>
        <name>Mg(2+)</name>
        <dbReference type="ChEBI" id="CHEBI:18420"/>
    </ligand>
</feature>
<evidence type="ECO:0000259" key="12">
    <source>
        <dbReference type="Pfam" id="PF01502"/>
    </source>
</evidence>
<comment type="subcellular location">
    <subcellularLocation>
        <location evidence="11">Cytoplasm</location>
    </subcellularLocation>
</comment>
<comment type="catalytic activity">
    <reaction evidence="2">
        <text>1-(5-phospho-beta-D-ribosyl)-ATP + H2O = 1-(5-phospho-beta-D-ribosyl)-5'-AMP + diphosphate + H(+)</text>
        <dbReference type="Rhea" id="RHEA:22828"/>
        <dbReference type="ChEBI" id="CHEBI:15377"/>
        <dbReference type="ChEBI" id="CHEBI:15378"/>
        <dbReference type="ChEBI" id="CHEBI:33019"/>
        <dbReference type="ChEBI" id="CHEBI:59457"/>
        <dbReference type="ChEBI" id="CHEBI:73183"/>
        <dbReference type="EC" id="3.6.1.31"/>
    </reaction>
</comment>
<evidence type="ECO:0000313" key="13">
    <source>
        <dbReference type="EMBL" id="SDN10785.1"/>
    </source>
</evidence>
<dbReference type="InterPro" id="IPR026660">
    <property type="entry name" value="PRA-CH"/>
</dbReference>
<dbReference type="GO" id="GO:0004636">
    <property type="term" value="F:phosphoribosyl-ATP diphosphatase activity"/>
    <property type="evidence" value="ECO:0007669"/>
    <property type="project" value="UniProtKB-EC"/>
</dbReference>
<evidence type="ECO:0000256" key="3">
    <source>
        <dbReference type="ARBA" id="ARBA00005169"/>
    </source>
</evidence>
<keyword evidence="10 11" id="KW-0368">Histidine biosynthesis</keyword>
<comment type="similarity">
    <text evidence="6">In the N-terminal section; belongs to the PRA-CH family.</text>
</comment>
<evidence type="ECO:0000256" key="11">
    <source>
        <dbReference type="HAMAP-Rule" id="MF_01021"/>
    </source>
</evidence>
<sequence length="156" mass="17202">MSVNPEASRRLFKDLEAASSSDTLPSLATLLDAVQFNADGLLPAIAQQHDTGEVLMMAWMNREALEETLQTHRVCYYSRSRGKLWRKGESSGQQQHLQSAALDCDGDTLLLQVEQTGPACHTGRRSCFYLSLTEDSVTINSEPLIDPAELYAKPSS</sequence>
<comment type="subunit">
    <text evidence="11">Homodimer.</text>
</comment>
<dbReference type="AlphaFoldDB" id="A0A1G9YQD1"/>
<dbReference type="RefSeq" id="WP_089702433.1">
    <property type="nucleotide sequence ID" value="NZ_FNII01000002.1"/>
</dbReference>
<evidence type="ECO:0000313" key="14">
    <source>
        <dbReference type="Proteomes" id="UP000199677"/>
    </source>
</evidence>
<dbReference type="EC" id="3.5.4.19" evidence="11"/>
<feature type="binding site" evidence="11">
    <location>
        <position position="104"/>
    </location>
    <ligand>
        <name>Zn(2+)</name>
        <dbReference type="ChEBI" id="CHEBI:29105"/>
        <note>ligand shared between dimeric partners</note>
    </ligand>
</feature>
<dbReference type="FunFam" id="3.10.20.810:FF:000001">
    <property type="entry name" value="Histidine biosynthesis bifunctional protein HisIE"/>
    <property type="match status" value="1"/>
</dbReference>
<dbReference type="HAMAP" id="MF_01021">
    <property type="entry name" value="HisI"/>
    <property type="match status" value="1"/>
</dbReference>
<keyword evidence="11" id="KW-0460">Magnesium</keyword>
<keyword evidence="14" id="KW-1185">Reference proteome</keyword>